<reference evidence="3" key="2">
    <citation type="submission" date="2015-01" db="EMBL/GenBank/DDBJ databases">
        <title>Evolutionary Origins and Diversification of the Mycorrhizal Mutualists.</title>
        <authorList>
            <consortium name="DOE Joint Genome Institute"/>
            <consortium name="Mycorrhizal Genomics Consortium"/>
            <person name="Kohler A."/>
            <person name="Kuo A."/>
            <person name="Nagy L.G."/>
            <person name="Floudas D."/>
            <person name="Copeland A."/>
            <person name="Barry K.W."/>
            <person name="Cichocki N."/>
            <person name="Veneault-Fourrey C."/>
            <person name="LaButti K."/>
            <person name="Lindquist E.A."/>
            <person name="Lipzen A."/>
            <person name="Lundell T."/>
            <person name="Morin E."/>
            <person name="Murat C."/>
            <person name="Riley R."/>
            <person name="Ohm R."/>
            <person name="Sun H."/>
            <person name="Tunlid A."/>
            <person name="Henrissat B."/>
            <person name="Grigoriev I.V."/>
            <person name="Hibbett D.S."/>
            <person name="Martin F."/>
        </authorList>
    </citation>
    <scope>NUCLEOTIDE SEQUENCE [LARGE SCALE GENOMIC DNA]</scope>
    <source>
        <strain evidence="3">Ve08.2h10</strain>
    </source>
</reference>
<feature type="region of interest" description="Disordered" evidence="1">
    <location>
        <begin position="1"/>
        <end position="23"/>
    </location>
</feature>
<keyword evidence="3" id="KW-1185">Reference proteome</keyword>
<sequence length="86" mass="9329">MPPFQTPATTPLLGCSMSPRPPAADTNFNAFPLKAIASSQQQEKDSAASGEFCVSITILDSFPLETDYGRPTMSQPLLLLRPLCWN</sequence>
<evidence type="ECO:0000313" key="2">
    <source>
        <dbReference type="EMBL" id="KIK93674.1"/>
    </source>
</evidence>
<dbReference type="HOGENOM" id="CLU_2498518_0_0_1"/>
<protein>
    <submittedName>
        <fullName evidence="2">Uncharacterized protein</fullName>
    </submittedName>
</protein>
<dbReference type="AlphaFoldDB" id="A0A0D0E0X8"/>
<organism evidence="2 3">
    <name type="scientific">Paxillus rubicundulus Ve08.2h10</name>
    <dbReference type="NCBI Taxonomy" id="930991"/>
    <lineage>
        <taxon>Eukaryota</taxon>
        <taxon>Fungi</taxon>
        <taxon>Dikarya</taxon>
        <taxon>Basidiomycota</taxon>
        <taxon>Agaricomycotina</taxon>
        <taxon>Agaricomycetes</taxon>
        <taxon>Agaricomycetidae</taxon>
        <taxon>Boletales</taxon>
        <taxon>Paxilineae</taxon>
        <taxon>Paxillaceae</taxon>
        <taxon>Paxillus</taxon>
    </lineage>
</organism>
<evidence type="ECO:0000313" key="3">
    <source>
        <dbReference type="Proteomes" id="UP000054538"/>
    </source>
</evidence>
<name>A0A0D0E0X8_9AGAM</name>
<reference evidence="2 3" key="1">
    <citation type="submission" date="2014-04" db="EMBL/GenBank/DDBJ databases">
        <authorList>
            <consortium name="DOE Joint Genome Institute"/>
            <person name="Kuo A."/>
            <person name="Kohler A."/>
            <person name="Jargeat P."/>
            <person name="Nagy L.G."/>
            <person name="Floudas D."/>
            <person name="Copeland A."/>
            <person name="Barry K.W."/>
            <person name="Cichocki N."/>
            <person name="Veneault-Fourrey C."/>
            <person name="LaButti K."/>
            <person name="Lindquist E.A."/>
            <person name="Lipzen A."/>
            <person name="Lundell T."/>
            <person name="Morin E."/>
            <person name="Murat C."/>
            <person name="Sun H."/>
            <person name="Tunlid A."/>
            <person name="Henrissat B."/>
            <person name="Grigoriev I.V."/>
            <person name="Hibbett D.S."/>
            <person name="Martin F."/>
            <person name="Nordberg H.P."/>
            <person name="Cantor M.N."/>
            <person name="Hua S.X."/>
        </authorList>
    </citation>
    <scope>NUCLEOTIDE SEQUENCE [LARGE SCALE GENOMIC DNA]</scope>
    <source>
        <strain evidence="2 3">Ve08.2h10</strain>
    </source>
</reference>
<dbReference type="Proteomes" id="UP000054538">
    <property type="component" value="Unassembled WGS sequence"/>
</dbReference>
<accession>A0A0D0E0X8</accession>
<gene>
    <name evidence="2" type="ORF">PAXRUDRAFT_828741</name>
</gene>
<proteinExistence type="predicted"/>
<evidence type="ECO:0000256" key="1">
    <source>
        <dbReference type="SAM" id="MobiDB-lite"/>
    </source>
</evidence>
<dbReference type="EMBL" id="KN825166">
    <property type="protein sequence ID" value="KIK93674.1"/>
    <property type="molecule type" value="Genomic_DNA"/>
</dbReference>
<dbReference type="InParanoid" id="A0A0D0E0X8"/>